<feature type="region of interest" description="Disordered" evidence="1">
    <location>
        <begin position="103"/>
        <end position="122"/>
    </location>
</feature>
<keyword evidence="3" id="KW-1185">Reference proteome</keyword>
<dbReference type="InParanoid" id="A0A673YS88"/>
<organism evidence="2 3">
    <name type="scientific">Salmo trutta</name>
    <name type="common">Brown trout</name>
    <dbReference type="NCBI Taxonomy" id="8032"/>
    <lineage>
        <taxon>Eukaryota</taxon>
        <taxon>Metazoa</taxon>
        <taxon>Chordata</taxon>
        <taxon>Craniata</taxon>
        <taxon>Vertebrata</taxon>
        <taxon>Euteleostomi</taxon>
        <taxon>Actinopterygii</taxon>
        <taxon>Neopterygii</taxon>
        <taxon>Teleostei</taxon>
        <taxon>Protacanthopterygii</taxon>
        <taxon>Salmoniformes</taxon>
        <taxon>Salmonidae</taxon>
        <taxon>Salmoninae</taxon>
        <taxon>Salmo</taxon>
    </lineage>
</organism>
<protein>
    <submittedName>
        <fullName evidence="2">Uncharacterized protein</fullName>
    </submittedName>
</protein>
<dbReference type="Proteomes" id="UP000472277">
    <property type="component" value="Chromosome 22"/>
</dbReference>
<proteinExistence type="predicted"/>
<dbReference type="PANTHER" id="PTHR22409:SF2">
    <property type="entry name" value="CHROMOSOME 19 OPEN READING FRAME 44"/>
    <property type="match status" value="1"/>
</dbReference>
<evidence type="ECO:0000256" key="1">
    <source>
        <dbReference type="SAM" id="MobiDB-lite"/>
    </source>
</evidence>
<name>A0A673YS88_SALTR</name>
<accession>A0A673YS88</accession>
<feature type="region of interest" description="Disordered" evidence="1">
    <location>
        <begin position="46"/>
        <end position="67"/>
    </location>
</feature>
<dbReference type="PANTHER" id="PTHR22409">
    <property type="entry name" value="CHROMOSOME 19 OPEN READING FRAME 44"/>
    <property type="match status" value="1"/>
</dbReference>
<dbReference type="InterPro" id="IPR040120">
    <property type="entry name" value="C19orf44-like"/>
</dbReference>
<evidence type="ECO:0000313" key="3">
    <source>
        <dbReference type="Proteomes" id="UP000472277"/>
    </source>
</evidence>
<sequence>MLGNLVTYPKIQQSWPESIHRMFDILVVISPGVCGCHYQQEKHFTSQTNPIPGPEPPITLSVESTSQRSSQSAALSRLAVIENHIRNRQQARDGPALLADRSIPTAPQEKEKPLPAQSSSDLSMKGKRFLKKRVHVSPIPAVAVAGRGVTLDSDEEDMRKLLGALLSRKNKQQQKRWVIMTASGTGGVRRGSHQ</sequence>
<dbReference type="AlphaFoldDB" id="A0A673YS88"/>
<dbReference type="Ensembl" id="ENSSTUT00000038965.1">
    <property type="protein sequence ID" value="ENSSTUP00000037292.1"/>
    <property type="gene ID" value="ENSSTUG00000015879.1"/>
</dbReference>
<reference evidence="2" key="1">
    <citation type="submission" date="2025-08" db="UniProtKB">
        <authorList>
            <consortium name="Ensembl"/>
        </authorList>
    </citation>
    <scope>IDENTIFICATION</scope>
</reference>
<evidence type="ECO:0000313" key="2">
    <source>
        <dbReference type="Ensembl" id="ENSSTUP00000037292.1"/>
    </source>
</evidence>
<reference evidence="2" key="2">
    <citation type="submission" date="2025-09" db="UniProtKB">
        <authorList>
            <consortium name="Ensembl"/>
        </authorList>
    </citation>
    <scope>IDENTIFICATION</scope>
</reference>